<evidence type="ECO:0000313" key="3">
    <source>
        <dbReference type="Proteomes" id="UP000078541"/>
    </source>
</evidence>
<gene>
    <name evidence="2" type="ORF">ALC56_02902</name>
</gene>
<dbReference type="GO" id="GO:0003677">
    <property type="term" value="F:DNA binding"/>
    <property type="evidence" value="ECO:0007669"/>
    <property type="project" value="InterPro"/>
</dbReference>
<dbReference type="PANTHER" id="PTHR35617:SF3">
    <property type="entry name" value="CORE-BINDING (CB) DOMAIN-CONTAINING PROTEIN"/>
    <property type="match status" value="1"/>
</dbReference>
<evidence type="ECO:0000313" key="2">
    <source>
        <dbReference type="EMBL" id="KYN42676.1"/>
    </source>
</evidence>
<evidence type="ECO:0000256" key="1">
    <source>
        <dbReference type="ARBA" id="ARBA00023172"/>
    </source>
</evidence>
<proteinExistence type="predicted"/>
<dbReference type="Gene3D" id="1.10.443.10">
    <property type="entry name" value="Intergrase catalytic core"/>
    <property type="match status" value="1"/>
</dbReference>
<dbReference type="AlphaFoldDB" id="A0A151K0M9"/>
<dbReference type="SUPFAM" id="SSF56349">
    <property type="entry name" value="DNA breaking-rejoining enzymes"/>
    <property type="match status" value="1"/>
</dbReference>
<name>A0A151K0M9_9HYME</name>
<dbReference type="Proteomes" id="UP000078541">
    <property type="component" value="Unassembled WGS sequence"/>
</dbReference>
<dbReference type="EMBL" id="KQ981332">
    <property type="protein sequence ID" value="KYN42676.1"/>
    <property type="molecule type" value="Genomic_DNA"/>
</dbReference>
<accession>A0A151K0M9</accession>
<dbReference type="STRING" id="34720.A0A151K0M9"/>
<dbReference type="GO" id="GO:0015074">
    <property type="term" value="P:DNA integration"/>
    <property type="evidence" value="ECO:0007669"/>
    <property type="project" value="InterPro"/>
</dbReference>
<dbReference type="PANTHER" id="PTHR35617">
    <property type="entry name" value="PHAGE_INTEGRASE DOMAIN-CONTAINING PROTEIN"/>
    <property type="match status" value="1"/>
</dbReference>
<keyword evidence="3" id="KW-1185">Reference proteome</keyword>
<dbReference type="InterPro" id="IPR013762">
    <property type="entry name" value="Integrase-like_cat_sf"/>
</dbReference>
<reference evidence="2 3" key="1">
    <citation type="submission" date="2016-03" db="EMBL/GenBank/DDBJ databases">
        <title>Trachymyrmex septentrionalis WGS genome.</title>
        <authorList>
            <person name="Nygaard S."/>
            <person name="Hu H."/>
            <person name="Boomsma J."/>
            <person name="Zhang G."/>
        </authorList>
    </citation>
    <scope>NUCLEOTIDE SEQUENCE [LARGE SCALE GENOMIC DNA]</scope>
    <source>
        <strain evidence="2">Tsep2-gDNA-1</strain>
        <tissue evidence="2">Whole body</tissue>
    </source>
</reference>
<sequence>QDIRTKLLVKYEVKNELAALSPPKLNKQLAAVLSPSMVKRDEYASHKNLCIVRLIEYYLDETRLLRPPGCNFLFISLSKSFRAVTSQTISRWIKQALKECGVNTVVFSAHSTRHASTFAAVLFELMKLMARAVGAVEEIQAMRVITF</sequence>
<organism evidence="2 3">
    <name type="scientific">Trachymyrmex septentrionalis</name>
    <dbReference type="NCBI Taxonomy" id="34720"/>
    <lineage>
        <taxon>Eukaryota</taxon>
        <taxon>Metazoa</taxon>
        <taxon>Ecdysozoa</taxon>
        <taxon>Arthropoda</taxon>
        <taxon>Hexapoda</taxon>
        <taxon>Insecta</taxon>
        <taxon>Pterygota</taxon>
        <taxon>Neoptera</taxon>
        <taxon>Endopterygota</taxon>
        <taxon>Hymenoptera</taxon>
        <taxon>Apocrita</taxon>
        <taxon>Aculeata</taxon>
        <taxon>Formicoidea</taxon>
        <taxon>Formicidae</taxon>
        <taxon>Myrmicinae</taxon>
        <taxon>Trachymyrmex</taxon>
    </lineage>
</organism>
<evidence type="ECO:0008006" key="4">
    <source>
        <dbReference type="Google" id="ProtNLM"/>
    </source>
</evidence>
<keyword evidence="1" id="KW-0233">DNA recombination</keyword>
<protein>
    <recommendedName>
        <fullName evidence="4">Tyr recombinase domain-containing protein</fullName>
    </recommendedName>
</protein>
<dbReference type="GO" id="GO:0006310">
    <property type="term" value="P:DNA recombination"/>
    <property type="evidence" value="ECO:0007669"/>
    <property type="project" value="UniProtKB-KW"/>
</dbReference>
<dbReference type="InterPro" id="IPR011010">
    <property type="entry name" value="DNA_brk_join_enz"/>
</dbReference>
<feature type="non-terminal residue" evidence="2">
    <location>
        <position position="1"/>
    </location>
</feature>